<keyword evidence="12" id="KW-1185">Reference proteome</keyword>
<feature type="coiled-coil region" evidence="7">
    <location>
        <begin position="191"/>
        <end position="228"/>
    </location>
</feature>
<evidence type="ECO:0000256" key="8">
    <source>
        <dbReference type="SAM" id="Phobius"/>
    </source>
</evidence>
<dbReference type="InterPro" id="IPR003660">
    <property type="entry name" value="HAMP_dom"/>
</dbReference>
<dbReference type="NCBIfam" id="NF033749">
    <property type="entry name" value="bact_hemeryth"/>
    <property type="match status" value="1"/>
</dbReference>
<dbReference type="NCBIfam" id="TIGR02481">
    <property type="entry name" value="hemeryth_dom"/>
    <property type="match status" value="1"/>
</dbReference>
<dbReference type="InterPro" id="IPR035938">
    <property type="entry name" value="Hemerythrin-like_sf"/>
</dbReference>
<dbReference type="Gene3D" id="1.20.120.50">
    <property type="entry name" value="Hemerythrin-like"/>
    <property type="match status" value="1"/>
</dbReference>
<dbReference type="SMART" id="SM00304">
    <property type="entry name" value="HAMP"/>
    <property type="match status" value="1"/>
</dbReference>
<keyword evidence="8" id="KW-0472">Membrane</keyword>
<keyword evidence="3" id="KW-0408">Iron</keyword>
<sequence length="556" mass="62881">MKIKGKMLLLISLLSIVNFLLYTFISNKIIGFIVSLVLSIIVTLILIGKTIKNMDKIKEILMNLSGNTSDLSIKLDINSNDEIGEIAKYINIFLEDLEQVIAQINQTSKKVADSSLYLSENLKDILNNNNNENHMQAIKEKMEYIAENVNKQTAFSEEAASATTEISQSINSIHEKAENTKHLAVDTSKLAKESEKNIIKNLQELQNIEESVQNIENKTEILEKSSQQIFNIVEMINKITEQTNLLALNAAIEAARAGEAGKGFSVVAEEVRKLANNSSEATQEIEKVVKSIQGEVNELVNLTKVSYKQVQSGRKTTEITNTKILDIIEKIQITSEEIEDISISIKEQKHAVEEINLAMDEISNRSVDISNLTNDQLEANTFITDLVKDTTQYSAKLTEVADALKNVSSGFKINKDIKIKRKKAVEWTSDYSVSVELMDQEHIKLFDLINELNDAMINGQSSDKIESILDGLIDYTEYHFGDEEKLMKKINYSGLDEQIKAHRTFVNKMKEFKKDMQSGELLLSVKIINFLKDWLILHILNIDKKYSEYMNKNGIK</sequence>
<evidence type="ECO:0000256" key="4">
    <source>
        <dbReference type="ARBA" id="ARBA00023224"/>
    </source>
</evidence>
<evidence type="ECO:0000313" key="12">
    <source>
        <dbReference type="Proteomes" id="UP000294678"/>
    </source>
</evidence>
<dbReference type="PROSITE" id="PS50111">
    <property type="entry name" value="CHEMOTAXIS_TRANSDUC_2"/>
    <property type="match status" value="1"/>
</dbReference>
<dbReference type="Gene3D" id="6.10.340.10">
    <property type="match status" value="1"/>
</dbReference>
<dbReference type="Pfam" id="PF01814">
    <property type="entry name" value="Hemerythrin"/>
    <property type="match status" value="1"/>
</dbReference>
<dbReference type="GO" id="GO:0046872">
    <property type="term" value="F:metal ion binding"/>
    <property type="evidence" value="ECO:0007669"/>
    <property type="project" value="UniProtKB-KW"/>
</dbReference>
<dbReference type="SUPFAM" id="SSF58104">
    <property type="entry name" value="Methyl-accepting chemotaxis protein (MCP) signaling domain"/>
    <property type="match status" value="1"/>
</dbReference>
<feature type="domain" description="HAMP" evidence="10">
    <location>
        <begin position="70"/>
        <end position="102"/>
    </location>
</feature>
<evidence type="ECO:0000256" key="6">
    <source>
        <dbReference type="PROSITE-ProRule" id="PRU00284"/>
    </source>
</evidence>
<dbReference type="Proteomes" id="UP000294678">
    <property type="component" value="Unassembled WGS sequence"/>
</dbReference>
<dbReference type="Pfam" id="PF00015">
    <property type="entry name" value="MCPsignal"/>
    <property type="match status" value="1"/>
</dbReference>
<gene>
    <name evidence="11" type="ORF">EV215_0126</name>
</gene>
<dbReference type="Pfam" id="PF00672">
    <property type="entry name" value="HAMP"/>
    <property type="match status" value="1"/>
</dbReference>
<comment type="caution">
    <text evidence="11">The sequence shown here is derived from an EMBL/GenBank/DDBJ whole genome shotgun (WGS) entry which is preliminary data.</text>
</comment>
<dbReference type="GO" id="GO:0016020">
    <property type="term" value="C:membrane"/>
    <property type="evidence" value="ECO:0007669"/>
    <property type="project" value="InterPro"/>
</dbReference>
<dbReference type="RefSeq" id="WP_166667291.1">
    <property type="nucleotide sequence ID" value="NZ_SOBG01000001.1"/>
</dbReference>
<dbReference type="InterPro" id="IPR012827">
    <property type="entry name" value="Hemerythrin_metal-bd"/>
</dbReference>
<evidence type="ECO:0000256" key="7">
    <source>
        <dbReference type="SAM" id="Coils"/>
    </source>
</evidence>
<dbReference type="AlphaFoldDB" id="A0AA46I6E6"/>
<evidence type="ECO:0000256" key="3">
    <source>
        <dbReference type="ARBA" id="ARBA00023004"/>
    </source>
</evidence>
<name>A0AA46I6E6_9FUSO</name>
<accession>A0AA46I6E6</accession>
<dbReference type="EMBL" id="SOBG01000001">
    <property type="protein sequence ID" value="TDT72326.1"/>
    <property type="molecule type" value="Genomic_DNA"/>
</dbReference>
<dbReference type="SUPFAM" id="SSF47188">
    <property type="entry name" value="Hemerythrin-like"/>
    <property type="match status" value="1"/>
</dbReference>
<feature type="domain" description="Methyl-accepting transducer" evidence="9">
    <location>
        <begin position="127"/>
        <end position="363"/>
    </location>
</feature>
<evidence type="ECO:0000313" key="11">
    <source>
        <dbReference type="EMBL" id="TDT72326.1"/>
    </source>
</evidence>
<organism evidence="11 12">
    <name type="scientific">Hypnocyclicus thermotrophus</name>
    <dbReference type="NCBI Taxonomy" id="1627895"/>
    <lineage>
        <taxon>Bacteria</taxon>
        <taxon>Fusobacteriati</taxon>
        <taxon>Fusobacteriota</taxon>
        <taxon>Fusobacteriia</taxon>
        <taxon>Fusobacteriales</taxon>
        <taxon>Fusobacteriaceae</taxon>
        <taxon>Hypnocyclicus</taxon>
    </lineage>
</organism>
<feature type="transmembrane region" description="Helical" evidence="8">
    <location>
        <begin position="7"/>
        <end position="24"/>
    </location>
</feature>
<keyword evidence="7" id="KW-0175">Coiled coil</keyword>
<evidence type="ECO:0000256" key="5">
    <source>
        <dbReference type="ARBA" id="ARBA00029447"/>
    </source>
</evidence>
<keyword evidence="2" id="KW-0479">Metal-binding</keyword>
<dbReference type="PANTHER" id="PTHR32089">
    <property type="entry name" value="METHYL-ACCEPTING CHEMOTAXIS PROTEIN MCPB"/>
    <property type="match status" value="1"/>
</dbReference>
<evidence type="ECO:0000256" key="2">
    <source>
        <dbReference type="ARBA" id="ARBA00022723"/>
    </source>
</evidence>
<protein>
    <submittedName>
        <fullName evidence="11">Methyl-accepting chemotaxis protein/hemerythrin</fullName>
    </submittedName>
</protein>
<keyword evidence="4 6" id="KW-0807">Transducer</keyword>
<dbReference type="PROSITE" id="PS50885">
    <property type="entry name" value="HAMP"/>
    <property type="match status" value="1"/>
</dbReference>
<dbReference type="InterPro" id="IPR004089">
    <property type="entry name" value="MCPsignal_dom"/>
</dbReference>
<feature type="transmembrane region" description="Helical" evidence="8">
    <location>
        <begin position="30"/>
        <end position="48"/>
    </location>
</feature>
<dbReference type="SMART" id="SM00283">
    <property type="entry name" value="MA"/>
    <property type="match status" value="1"/>
</dbReference>
<reference evidence="11 12" key="1">
    <citation type="submission" date="2019-03" db="EMBL/GenBank/DDBJ databases">
        <title>Genomic Encyclopedia of Type Strains, Phase IV (KMG-IV): sequencing the most valuable type-strain genomes for metagenomic binning, comparative biology and taxonomic classification.</title>
        <authorList>
            <person name="Goeker M."/>
        </authorList>
    </citation>
    <scope>NUCLEOTIDE SEQUENCE [LARGE SCALE GENOMIC DNA]</scope>
    <source>
        <strain evidence="11 12">DSM 100055</strain>
    </source>
</reference>
<dbReference type="PANTHER" id="PTHR32089:SF112">
    <property type="entry name" value="LYSOZYME-LIKE PROTEIN-RELATED"/>
    <property type="match status" value="1"/>
</dbReference>
<dbReference type="GO" id="GO:0007165">
    <property type="term" value="P:signal transduction"/>
    <property type="evidence" value="ECO:0007669"/>
    <property type="project" value="UniProtKB-KW"/>
</dbReference>
<evidence type="ECO:0000256" key="1">
    <source>
        <dbReference type="ARBA" id="ARBA00010587"/>
    </source>
</evidence>
<keyword evidence="8" id="KW-0812">Transmembrane</keyword>
<comment type="similarity">
    <text evidence="5">Belongs to the methyl-accepting chemotaxis (MCP) protein family.</text>
</comment>
<keyword evidence="8" id="KW-1133">Transmembrane helix</keyword>
<dbReference type="Gene3D" id="1.10.287.950">
    <property type="entry name" value="Methyl-accepting chemotaxis protein"/>
    <property type="match status" value="1"/>
</dbReference>
<evidence type="ECO:0000259" key="10">
    <source>
        <dbReference type="PROSITE" id="PS50885"/>
    </source>
</evidence>
<dbReference type="CDD" id="cd12107">
    <property type="entry name" value="Hemerythrin"/>
    <property type="match status" value="1"/>
</dbReference>
<dbReference type="InterPro" id="IPR012312">
    <property type="entry name" value="Hemerythrin-like"/>
</dbReference>
<comment type="similarity">
    <text evidence="1">Belongs to the hemerythrin family.</text>
</comment>
<dbReference type="CDD" id="cd06225">
    <property type="entry name" value="HAMP"/>
    <property type="match status" value="1"/>
</dbReference>
<dbReference type="CDD" id="cd11386">
    <property type="entry name" value="MCP_signal"/>
    <property type="match status" value="1"/>
</dbReference>
<proteinExistence type="inferred from homology"/>
<evidence type="ECO:0000259" key="9">
    <source>
        <dbReference type="PROSITE" id="PS50111"/>
    </source>
</evidence>